<gene>
    <name evidence="2" type="ORF">C441_14881</name>
</gene>
<reference evidence="2 3" key="1">
    <citation type="journal article" date="2014" name="PLoS Genet.">
        <title>Phylogenetically driven sequencing of extremely halophilic archaea reveals strategies for static and dynamic osmo-response.</title>
        <authorList>
            <person name="Becker E.A."/>
            <person name="Seitzer P.M."/>
            <person name="Tritt A."/>
            <person name="Larsen D."/>
            <person name="Krusor M."/>
            <person name="Yao A.I."/>
            <person name="Wu D."/>
            <person name="Madern D."/>
            <person name="Eisen J.A."/>
            <person name="Darling A.E."/>
            <person name="Facciotti M.T."/>
        </authorList>
    </citation>
    <scope>NUCLEOTIDE SEQUENCE [LARGE SCALE GENOMIC DNA]</scope>
    <source>
        <strain evidence="2 3">ATCC BAA-897</strain>
    </source>
</reference>
<accession>M0I1S7</accession>
<dbReference type="Proteomes" id="UP000011508">
    <property type="component" value="Unassembled WGS sequence"/>
</dbReference>
<name>M0I1S7_9EURY</name>
<keyword evidence="1" id="KW-0812">Transmembrane</keyword>
<sequence>MLILHHYYRMERFYIFNALLAIYGAVFAIESVSALADGSTSLPIILGSIAGIGLVSASVYEMITGSPSDFEVGDIGFWAVVLGVVALLSLQILEITQIVG</sequence>
<comment type="caution">
    <text evidence="2">The sequence shown here is derived from an EMBL/GenBank/DDBJ whole genome shotgun (WGS) entry which is preliminary data.</text>
</comment>
<organism evidence="2 3">
    <name type="scientific">Haloferax sulfurifontis ATCC BAA-897</name>
    <dbReference type="NCBI Taxonomy" id="662480"/>
    <lineage>
        <taxon>Archaea</taxon>
        <taxon>Methanobacteriati</taxon>
        <taxon>Methanobacteriota</taxon>
        <taxon>Stenosarchaea group</taxon>
        <taxon>Halobacteria</taxon>
        <taxon>Halobacteriales</taxon>
        <taxon>Haloferacaceae</taxon>
        <taxon>Haloferax</taxon>
    </lineage>
</organism>
<feature type="transmembrane region" description="Helical" evidence="1">
    <location>
        <begin position="42"/>
        <end position="63"/>
    </location>
</feature>
<keyword evidence="3" id="KW-1185">Reference proteome</keyword>
<evidence type="ECO:0000256" key="1">
    <source>
        <dbReference type="SAM" id="Phobius"/>
    </source>
</evidence>
<proteinExistence type="predicted"/>
<evidence type="ECO:0000313" key="3">
    <source>
        <dbReference type="Proteomes" id="UP000011508"/>
    </source>
</evidence>
<keyword evidence="1" id="KW-1133">Transmembrane helix</keyword>
<evidence type="ECO:0000313" key="2">
    <source>
        <dbReference type="EMBL" id="ELZ89968.1"/>
    </source>
</evidence>
<dbReference type="EMBL" id="AOLM01000024">
    <property type="protein sequence ID" value="ELZ89968.1"/>
    <property type="molecule type" value="Genomic_DNA"/>
</dbReference>
<dbReference type="AlphaFoldDB" id="M0I1S7"/>
<keyword evidence="1" id="KW-0472">Membrane</keyword>
<feature type="transmembrane region" description="Helical" evidence="1">
    <location>
        <begin position="75"/>
        <end position="93"/>
    </location>
</feature>
<protein>
    <submittedName>
        <fullName evidence="2">Uncharacterized protein</fullName>
    </submittedName>
</protein>
<feature type="transmembrane region" description="Helical" evidence="1">
    <location>
        <begin position="12"/>
        <end position="36"/>
    </location>
</feature>